<evidence type="ECO:0000313" key="2">
    <source>
        <dbReference type="Proteomes" id="UP001168098"/>
    </source>
</evidence>
<accession>A0AA39E759</accession>
<proteinExistence type="predicted"/>
<comment type="caution">
    <text evidence="1">The sequence shown here is derived from an EMBL/GenBank/DDBJ whole genome shotgun (WGS) entry which is preliminary data.</text>
</comment>
<protein>
    <submittedName>
        <fullName evidence="1">Uncharacterized protein</fullName>
    </submittedName>
</protein>
<sequence length="43" mass="5287">MELPETFLYAVMMLKKKPFSPKYMVRNCQMIDYSWNLARNNRQ</sequence>
<reference evidence="1 2" key="1">
    <citation type="journal article" date="2023" name="BMC Biotechnol.">
        <title>Vitis rotundifolia cv Carlos genome sequencing.</title>
        <authorList>
            <person name="Huff M."/>
            <person name="Hulse-Kemp A."/>
            <person name="Scheffler B."/>
            <person name="Youngblood R."/>
            <person name="Simpson S."/>
            <person name="Babiker E."/>
            <person name="Staton M."/>
        </authorList>
    </citation>
    <scope>NUCLEOTIDE SEQUENCE [LARGE SCALE GENOMIC DNA]</scope>
    <source>
        <tissue evidence="1">Leaf</tissue>
    </source>
</reference>
<name>A0AA39E759_VITRO</name>
<evidence type="ECO:0000313" key="1">
    <source>
        <dbReference type="EMBL" id="KAJ9708999.1"/>
    </source>
</evidence>
<dbReference type="AlphaFoldDB" id="A0AA39E759"/>
<organism evidence="1 2">
    <name type="scientific">Vitis rotundifolia</name>
    <name type="common">Muscadine grape</name>
    <dbReference type="NCBI Taxonomy" id="103349"/>
    <lineage>
        <taxon>Eukaryota</taxon>
        <taxon>Viridiplantae</taxon>
        <taxon>Streptophyta</taxon>
        <taxon>Embryophyta</taxon>
        <taxon>Tracheophyta</taxon>
        <taxon>Spermatophyta</taxon>
        <taxon>Magnoliopsida</taxon>
        <taxon>eudicotyledons</taxon>
        <taxon>Gunneridae</taxon>
        <taxon>Pentapetalae</taxon>
        <taxon>rosids</taxon>
        <taxon>Vitales</taxon>
        <taxon>Vitaceae</taxon>
        <taxon>Viteae</taxon>
        <taxon>Vitis</taxon>
    </lineage>
</organism>
<keyword evidence="2" id="KW-1185">Reference proteome</keyword>
<dbReference type="Proteomes" id="UP001168098">
    <property type="component" value="Unassembled WGS sequence"/>
</dbReference>
<dbReference type="EMBL" id="JARBHA010000001">
    <property type="protein sequence ID" value="KAJ9708999.1"/>
    <property type="molecule type" value="Genomic_DNA"/>
</dbReference>
<gene>
    <name evidence="1" type="ORF">PVL29_000813</name>
</gene>